<proteinExistence type="predicted"/>
<sequence length="349" mass="38823">MPDSYLTPRLKTSLSRVLSSFYPYVGLVNGDVFVDCNDAGIPYSEVVVDCSLSDVLKECDLSLMSQFVPLTEESVILDHTIPLLVQVSFFKCGGITIGVCSSHKNGDAANFFTFFREWANVSLTDNLVLVPEFGISSRFPRLGFLNFNTGIKIQLNEKLVRKSSLVPRFDLQAIDFVILDANSQINFQLHPQNHRIHGSRGCLGCCTKTPFVTTDNKPTGNLGRGQVTNRHSIFEDFCSTSTYEMDNSVPQSQISASSTSNAAVDAQSRSGSNPSEFVNHGLLLWNQTRQQWIGNKAPDHNKKARPPVISWNATYDNLLGTNKPFSQPIPLPEMVNFLVDIWEQEGLYD</sequence>
<dbReference type="EMBL" id="CM042019">
    <property type="protein sequence ID" value="KAI3823523.1"/>
    <property type="molecule type" value="Genomic_DNA"/>
</dbReference>
<comment type="caution">
    <text evidence="1">The sequence shown here is derived from an EMBL/GenBank/DDBJ whole genome shotgun (WGS) entry which is preliminary data.</text>
</comment>
<keyword evidence="2" id="KW-1185">Reference proteome</keyword>
<reference evidence="1 2" key="2">
    <citation type="journal article" date="2022" name="Mol. Ecol. Resour.">
        <title>The genomes of chicory, endive, great burdock and yacon provide insights into Asteraceae paleo-polyploidization history and plant inulin production.</title>
        <authorList>
            <person name="Fan W."/>
            <person name="Wang S."/>
            <person name="Wang H."/>
            <person name="Wang A."/>
            <person name="Jiang F."/>
            <person name="Liu H."/>
            <person name="Zhao H."/>
            <person name="Xu D."/>
            <person name="Zhang Y."/>
        </authorList>
    </citation>
    <scope>NUCLEOTIDE SEQUENCE [LARGE SCALE GENOMIC DNA]</scope>
    <source>
        <strain evidence="2">cv. Yunnan</strain>
        <tissue evidence="1">Leaves</tissue>
    </source>
</reference>
<name>A0ACB9JU57_9ASTR</name>
<accession>A0ACB9JU57</accession>
<reference evidence="2" key="1">
    <citation type="journal article" date="2022" name="Mol. Ecol. Resour.">
        <title>The genomes of chicory, endive, great burdock and yacon provide insights into Asteraceae palaeo-polyploidization history and plant inulin production.</title>
        <authorList>
            <person name="Fan W."/>
            <person name="Wang S."/>
            <person name="Wang H."/>
            <person name="Wang A."/>
            <person name="Jiang F."/>
            <person name="Liu H."/>
            <person name="Zhao H."/>
            <person name="Xu D."/>
            <person name="Zhang Y."/>
        </authorList>
    </citation>
    <scope>NUCLEOTIDE SEQUENCE [LARGE SCALE GENOMIC DNA]</scope>
    <source>
        <strain evidence="2">cv. Yunnan</strain>
    </source>
</reference>
<evidence type="ECO:0000313" key="1">
    <source>
        <dbReference type="EMBL" id="KAI3823523.1"/>
    </source>
</evidence>
<dbReference type="Proteomes" id="UP001056120">
    <property type="component" value="Linkage Group LG02"/>
</dbReference>
<protein>
    <submittedName>
        <fullName evidence="1">Uncharacterized protein</fullName>
    </submittedName>
</protein>
<organism evidence="1 2">
    <name type="scientific">Smallanthus sonchifolius</name>
    <dbReference type="NCBI Taxonomy" id="185202"/>
    <lineage>
        <taxon>Eukaryota</taxon>
        <taxon>Viridiplantae</taxon>
        <taxon>Streptophyta</taxon>
        <taxon>Embryophyta</taxon>
        <taxon>Tracheophyta</taxon>
        <taxon>Spermatophyta</taxon>
        <taxon>Magnoliopsida</taxon>
        <taxon>eudicotyledons</taxon>
        <taxon>Gunneridae</taxon>
        <taxon>Pentapetalae</taxon>
        <taxon>asterids</taxon>
        <taxon>campanulids</taxon>
        <taxon>Asterales</taxon>
        <taxon>Asteraceae</taxon>
        <taxon>Asteroideae</taxon>
        <taxon>Heliantheae alliance</taxon>
        <taxon>Millerieae</taxon>
        <taxon>Smallanthus</taxon>
    </lineage>
</organism>
<gene>
    <name evidence="1" type="ORF">L1987_04962</name>
</gene>
<evidence type="ECO:0000313" key="2">
    <source>
        <dbReference type="Proteomes" id="UP001056120"/>
    </source>
</evidence>